<dbReference type="EMBL" id="SPHZ02000006">
    <property type="protein sequence ID" value="KAF0913271.1"/>
    <property type="molecule type" value="Genomic_DNA"/>
</dbReference>
<feature type="region of interest" description="Disordered" evidence="1">
    <location>
        <begin position="1"/>
        <end position="26"/>
    </location>
</feature>
<evidence type="ECO:0000256" key="1">
    <source>
        <dbReference type="SAM" id="MobiDB-lite"/>
    </source>
</evidence>
<evidence type="ECO:0000313" key="3">
    <source>
        <dbReference type="Proteomes" id="UP000479710"/>
    </source>
</evidence>
<protein>
    <submittedName>
        <fullName evidence="2">Uncharacterized protein</fullName>
    </submittedName>
</protein>
<proteinExistence type="predicted"/>
<sequence length="60" mass="6403">MVVTLIDTGRTDGRREDDAGDACADNGDDVLTGGAMAPMTFETRVSRAIERYIPKVSIGD</sequence>
<keyword evidence="3" id="KW-1185">Reference proteome</keyword>
<name>A0A6G1DLI7_9ORYZ</name>
<dbReference type="AlphaFoldDB" id="A0A6G1DLI7"/>
<dbReference type="Proteomes" id="UP000479710">
    <property type="component" value="Unassembled WGS sequence"/>
</dbReference>
<evidence type="ECO:0000313" key="2">
    <source>
        <dbReference type="EMBL" id="KAF0913271.1"/>
    </source>
</evidence>
<organism evidence="2 3">
    <name type="scientific">Oryza meyeriana var. granulata</name>
    <dbReference type="NCBI Taxonomy" id="110450"/>
    <lineage>
        <taxon>Eukaryota</taxon>
        <taxon>Viridiplantae</taxon>
        <taxon>Streptophyta</taxon>
        <taxon>Embryophyta</taxon>
        <taxon>Tracheophyta</taxon>
        <taxon>Spermatophyta</taxon>
        <taxon>Magnoliopsida</taxon>
        <taxon>Liliopsida</taxon>
        <taxon>Poales</taxon>
        <taxon>Poaceae</taxon>
        <taxon>BOP clade</taxon>
        <taxon>Oryzoideae</taxon>
        <taxon>Oryzeae</taxon>
        <taxon>Oryzinae</taxon>
        <taxon>Oryza</taxon>
        <taxon>Oryza meyeriana</taxon>
    </lineage>
</organism>
<accession>A0A6G1DLI7</accession>
<reference evidence="2 3" key="1">
    <citation type="submission" date="2019-11" db="EMBL/GenBank/DDBJ databases">
        <title>Whole genome sequence of Oryza granulata.</title>
        <authorList>
            <person name="Li W."/>
        </authorList>
    </citation>
    <scope>NUCLEOTIDE SEQUENCE [LARGE SCALE GENOMIC DNA]</scope>
    <source>
        <strain evidence="3">cv. Menghai</strain>
        <tissue evidence="2">Leaf</tissue>
    </source>
</reference>
<gene>
    <name evidence="2" type="ORF">E2562_021923</name>
</gene>
<comment type="caution">
    <text evidence="2">The sequence shown here is derived from an EMBL/GenBank/DDBJ whole genome shotgun (WGS) entry which is preliminary data.</text>
</comment>